<keyword evidence="2" id="KW-1185">Reference proteome</keyword>
<evidence type="ECO:0000313" key="2">
    <source>
        <dbReference type="Proteomes" id="UP000538666"/>
    </source>
</evidence>
<protein>
    <submittedName>
        <fullName evidence="1">Uncharacterized protein</fullName>
    </submittedName>
</protein>
<evidence type="ECO:0000313" key="1">
    <source>
        <dbReference type="EMBL" id="MBB6143911.1"/>
    </source>
</evidence>
<organism evidence="1 2">
    <name type="scientific">Silvibacterium bohemicum</name>
    <dbReference type="NCBI Taxonomy" id="1577686"/>
    <lineage>
        <taxon>Bacteria</taxon>
        <taxon>Pseudomonadati</taxon>
        <taxon>Acidobacteriota</taxon>
        <taxon>Terriglobia</taxon>
        <taxon>Terriglobales</taxon>
        <taxon>Acidobacteriaceae</taxon>
        <taxon>Silvibacterium</taxon>
    </lineage>
</organism>
<dbReference type="EMBL" id="JACHEK010000003">
    <property type="protein sequence ID" value="MBB6143911.1"/>
    <property type="molecule type" value="Genomic_DNA"/>
</dbReference>
<proteinExistence type="predicted"/>
<sequence>MMVIMATVMMAMYDYNHLSLGCYGCQAAK</sequence>
<comment type="caution">
    <text evidence="1">The sequence shown here is derived from an EMBL/GenBank/DDBJ whole genome shotgun (WGS) entry which is preliminary data.</text>
</comment>
<accession>A0A841JY53</accession>
<gene>
    <name evidence="1" type="ORF">HNQ77_001860</name>
</gene>
<dbReference type="Proteomes" id="UP000538666">
    <property type="component" value="Unassembled WGS sequence"/>
</dbReference>
<name>A0A841JY53_9BACT</name>
<reference evidence="1 2" key="1">
    <citation type="submission" date="2020-08" db="EMBL/GenBank/DDBJ databases">
        <title>Genomic Encyclopedia of Type Strains, Phase IV (KMG-IV): sequencing the most valuable type-strain genomes for metagenomic binning, comparative biology and taxonomic classification.</title>
        <authorList>
            <person name="Goeker M."/>
        </authorList>
    </citation>
    <scope>NUCLEOTIDE SEQUENCE [LARGE SCALE GENOMIC DNA]</scope>
    <source>
        <strain evidence="1 2">DSM 103733</strain>
    </source>
</reference>
<dbReference type="AlphaFoldDB" id="A0A841JY53"/>